<reference evidence="11 12" key="1">
    <citation type="submission" date="2018-11" db="EMBL/GenBank/DDBJ databases">
        <title>Pseudaminobacter arsenicus sp. nov., an arsenic-resistant bacterium isolated from arsenic-rich aquifers.</title>
        <authorList>
            <person name="Mu Y."/>
        </authorList>
    </citation>
    <scope>NUCLEOTIDE SEQUENCE [LARGE SCALE GENOMIC DNA]</scope>
    <source>
        <strain evidence="11 12">CB3</strain>
    </source>
</reference>
<evidence type="ECO:0000256" key="3">
    <source>
        <dbReference type="ARBA" id="ARBA00022676"/>
    </source>
</evidence>
<evidence type="ECO:0000256" key="5">
    <source>
        <dbReference type="ARBA" id="ARBA00022801"/>
    </source>
</evidence>
<dbReference type="Pfam" id="PF03734">
    <property type="entry name" value="YkuD"/>
    <property type="match status" value="1"/>
</dbReference>
<dbReference type="GO" id="GO:0071972">
    <property type="term" value="F:peptidoglycan L,D-transpeptidase activity"/>
    <property type="evidence" value="ECO:0007669"/>
    <property type="project" value="TreeGrafter"/>
</dbReference>
<dbReference type="OrthoDB" id="8478453at2"/>
<evidence type="ECO:0000259" key="10">
    <source>
        <dbReference type="PROSITE" id="PS52029"/>
    </source>
</evidence>
<evidence type="ECO:0000256" key="7">
    <source>
        <dbReference type="ARBA" id="ARBA00022984"/>
    </source>
</evidence>
<dbReference type="InterPro" id="IPR050979">
    <property type="entry name" value="LD-transpeptidase"/>
</dbReference>
<feature type="domain" description="L,D-TPase catalytic" evidence="10">
    <location>
        <begin position="100"/>
        <end position="239"/>
    </location>
</feature>
<comment type="pathway">
    <text evidence="1 9">Cell wall biogenesis; peptidoglycan biosynthesis.</text>
</comment>
<dbReference type="InterPro" id="IPR006311">
    <property type="entry name" value="TAT_signal"/>
</dbReference>
<dbReference type="SUPFAM" id="SSF141523">
    <property type="entry name" value="L,D-transpeptidase catalytic domain-like"/>
    <property type="match status" value="1"/>
</dbReference>
<evidence type="ECO:0000256" key="4">
    <source>
        <dbReference type="ARBA" id="ARBA00022679"/>
    </source>
</evidence>
<gene>
    <name evidence="11" type="ORF">EET67_13470</name>
</gene>
<feature type="active site" description="Proton donor/acceptor" evidence="9">
    <location>
        <position position="199"/>
    </location>
</feature>
<keyword evidence="6 9" id="KW-0133">Cell shape</keyword>
<organism evidence="11 12">
    <name type="scientific">Borborobacter arsenicus</name>
    <dbReference type="NCBI Taxonomy" id="1851146"/>
    <lineage>
        <taxon>Bacteria</taxon>
        <taxon>Pseudomonadati</taxon>
        <taxon>Pseudomonadota</taxon>
        <taxon>Alphaproteobacteria</taxon>
        <taxon>Hyphomicrobiales</taxon>
        <taxon>Phyllobacteriaceae</taxon>
        <taxon>Borborobacter</taxon>
    </lineage>
</organism>
<dbReference type="InterPro" id="IPR005490">
    <property type="entry name" value="LD_TPept_cat_dom"/>
</dbReference>
<name>A0A432V5E0_9HYPH</name>
<evidence type="ECO:0000256" key="9">
    <source>
        <dbReference type="PROSITE-ProRule" id="PRU01373"/>
    </source>
</evidence>
<dbReference type="CDD" id="cd16913">
    <property type="entry name" value="YkuD_like"/>
    <property type="match status" value="1"/>
</dbReference>
<dbReference type="RefSeq" id="WP_128625172.1">
    <property type="nucleotide sequence ID" value="NZ_ML133511.1"/>
</dbReference>
<dbReference type="FunFam" id="2.40.440.10:FF:000002">
    <property type="entry name" value="L,D-transpeptidase ErfK/SrfK"/>
    <property type="match status" value="1"/>
</dbReference>
<keyword evidence="12" id="KW-1185">Reference proteome</keyword>
<keyword evidence="4" id="KW-0808">Transferase</keyword>
<dbReference type="Gene3D" id="2.40.440.10">
    <property type="entry name" value="L,D-transpeptidase catalytic domain-like"/>
    <property type="match status" value="1"/>
</dbReference>
<dbReference type="PANTHER" id="PTHR30582:SF24">
    <property type="entry name" value="L,D-TRANSPEPTIDASE ERFK_SRFK-RELATED"/>
    <property type="match status" value="1"/>
</dbReference>
<comment type="caution">
    <text evidence="11">The sequence shown here is derived from an EMBL/GenBank/DDBJ whole genome shotgun (WGS) entry which is preliminary data.</text>
</comment>
<keyword evidence="3" id="KW-0328">Glycosyltransferase</keyword>
<evidence type="ECO:0000256" key="8">
    <source>
        <dbReference type="ARBA" id="ARBA00023316"/>
    </source>
</evidence>
<evidence type="ECO:0000256" key="6">
    <source>
        <dbReference type="ARBA" id="ARBA00022960"/>
    </source>
</evidence>
<dbReference type="AlphaFoldDB" id="A0A432V5E0"/>
<dbReference type="PROSITE" id="PS51318">
    <property type="entry name" value="TAT"/>
    <property type="match status" value="1"/>
</dbReference>
<dbReference type="PANTHER" id="PTHR30582">
    <property type="entry name" value="L,D-TRANSPEPTIDASE"/>
    <property type="match status" value="1"/>
</dbReference>
<proteinExistence type="inferred from homology"/>
<accession>A0A432V5E0</accession>
<protein>
    <submittedName>
        <fullName evidence="11">L,D-transpeptidase</fullName>
    </submittedName>
</protein>
<evidence type="ECO:0000313" key="11">
    <source>
        <dbReference type="EMBL" id="RUM97365.1"/>
    </source>
</evidence>
<dbReference type="GO" id="GO:0005576">
    <property type="term" value="C:extracellular region"/>
    <property type="evidence" value="ECO:0007669"/>
    <property type="project" value="TreeGrafter"/>
</dbReference>
<evidence type="ECO:0000256" key="1">
    <source>
        <dbReference type="ARBA" id="ARBA00004752"/>
    </source>
</evidence>
<keyword evidence="7 9" id="KW-0573">Peptidoglycan synthesis</keyword>
<feature type="active site" description="Nucleophile" evidence="9">
    <location>
        <position position="215"/>
    </location>
</feature>
<sequence>MATTSDTLPHFTRRRFLSAAGAGAASIALSACSTVSRGPYIDGPPPETPPLSVDPAFGNYVSMYGPVIDEGYEIPAVPINKVDKRFYRQIVQDPTGERPGTVVVDTSNHFLYLVREGGEAMRYGVGLGRAGFEWSGRAVIQWKRKWPRWTPPTDMIKRDPKLEKYSAANGGMDPGLLNPLGARALYIFQGGEDTLYRVHGSPEWFSIGKSVSSGCVRLMNQDIIDLYDRVPNKTPILVTGGLGVA</sequence>
<dbReference type="GO" id="GO:0008360">
    <property type="term" value="P:regulation of cell shape"/>
    <property type="evidence" value="ECO:0007669"/>
    <property type="project" value="UniProtKB-UniRule"/>
</dbReference>
<evidence type="ECO:0000256" key="2">
    <source>
        <dbReference type="ARBA" id="ARBA00005992"/>
    </source>
</evidence>
<dbReference type="UniPathway" id="UPA00219"/>
<dbReference type="GO" id="GO:0071555">
    <property type="term" value="P:cell wall organization"/>
    <property type="evidence" value="ECO:0007669"/>
    <property type="project" value="UniProtKB-UniRule"/>
</dbReference>
<dbReference type="GO" id="GO:0018104">
    <property type="term" value="P:peptidoglycan-protein cross-linking"/>
    <property type="evidence" value="ECO:0007669"/>
    <property type="project" value="TreeGrafter"/>
</dbReference>
<dbReference type="EMBL" id="RKST01000012">
    <property type="protein sequence ID" value="RUM97365.1"/>
    <property type="molecule type" value="Genomic_DNA"/>
</dbReference>
<keyword evidence="8 9" id="KW-0961">Cell wall biogenesis/degradation</keyword>
<evidence type="ECO:0000313" key="12">
    <source>
        <dbReference type="Proteomes" id="UP000281647"/>
    </source>
</evidence>
<keyword evidence="5" id="KW-0378">Hydrolase</keyword>
<dbReference type="PROSITE" id="PS52029">
    <property type="entry name" value="LD_TPASE"/>
    <property type="match status" value="1"/>
</dbReference>
<dbReference type="GO" id="GO:0016757">
    <property type="term" value="F:glycosyltransferase activity"/>
    <property type="evidence" value="ECO:0007669"/>
    <property type="project" value="UniProtKB-KW"/>
</dbReference>
<comment type="similarity">
    <text evidence="2">Belongs to the YkuD family.</text>
</comment>
<dbReference type="InterPro" id="IPR038063">
    <property type="entry name" value="Transpep_catalytic_dom"/>
</dbReference>
<dbReference type="Proteomes" id="UP000281647">
    <property type="component" value="Unassembled WGS sequence"/>
</dbReference>